<dbReference type="InterPro" id="IPR016040">
    <property type="entry name" value="NAD(P)-bd_dom"/>
</dbReference>
<protein>
    <submittedName>
        <fullName evidence="2">NAD-dependent epimerase</fullName>
    </submittedName>
</protein>
<evidence type="ECO:0000313" key="3">
    <source>
        <dbReference type="Proteomes" id="UP000239814"/>
    </source>
</evidence>
<dbReference type="RefSeq" id="WP_105942185.1">
    <property type="nucleotide sequence ID" value="NZ_CP027433.1"/>
</dbReference>
<dbReference type="SUPFAM" id="SSF51735">
    <property type="entry name" value="NAD(P)-binding Rossmann-fold domains"/>
    <property type="match status" value="1"/>
</dbReference>
<reference evidence="2 3" key="1">
    <citation type="submission" date="2018-03" db="EMBL/GenBank/DDBJ databases">
        <title>Characteristics and genome of n-alkane degrading marine bacteria Gordonia iterans isolated from crude oil contaminated in Tae-an, South Korea.</title>
        <authorList>
            <person name="Lee S.-S."/>
            <person name="Kim H."/>
        </authorList>
    </citation>
    <scope>NUCLEOTIDE SEQUENCE [LARGE SCALE GENOMIC DNA]</scope>
    <source>
        <strain evidence="2 3">Co17</strain>
    </source>
</reference>
<sequence>MARITVLGGTGYAGGHLVAVAAQRGHSVVSYSRSLPDNPVDGVEYRTGDLADPAVLSTAVAGADVVVSALSPRGALEGAGVLRELEKKLAGAAAAAGVRLGVIGGAGSLLVAPGGPKVADTPEFPAAVKPEADEMGGVLDDLRASDPALDWFYVSPAGGFGAWAAGEATGVYRIGGDVLVADDQGESNISGADLAAAVVDEIEEPAHRRSRFTVAY</sequence>
<dbReference type="AlphaFoldDB" id="A0A2S0KFJ1"/>
<dbReference type="EMBL" id="CP027433">
    <property type="protein sequence ID" value="AVM00457.1"/>
    <property type="molecule type" value="Genomic_DNA"/>
</dbReference>
<dbReference type="KEGG" id="git:C6V83_09395"/>
<dbReference type="Proteomes" id="UP000239814">
    <property type="component" value="Chromosome"/>
</dbReference>
<dbReference type="InterPro" id="IPR036291">
    <property type="entry name" value="NAD(P)-bd_dom_sf"/>
</dbReference>
<dbReference type="OrthoDB" id="3191258at2"/>
<dbReference type="PANTHER" id="PTHR43355:SF2">
    <property type="entry name" value="FLAVIN REDUCTASE (NADPH)"/>
    <property type="match status" value="1"/>
</dbReference>
<accession>A0A2S0KFJ1</accession>
<keyword evidence="3" id="KW-1185">Reference proteome</keyword>
<evidence type="ECO:0000259" key="1">
    <source>
        <dbReference type="Pfam" id="PF13460"/>
    </source>
</evidence>
<dbReference type="PANTHER" id="PTHR43355">
    <property type="entry name" value="FLAVIN REDUCTASE (NADPH)"/>
    <property type="match status" value="1"/>
</dbReference>
<organism evidence="2 3">
    <name type="scientific">Gordonia iterans</name>
    <dbReference type="NCBI Taxonomy" id="1004901"/>
    <lineage>
        <taxon>Bacteria</taxon>
        <taxon>Bacillati</taxon>
        <taxon>Actinomycetota</taxon>
        <taxon>Actinomycetes</taxon>
        <taxon>Mycobacteriales</taxon>
        <taxon>Gordoniaceae</taxon>
        <taxon>Gordonia</taxon>
    </lineage>
</organism>
<name>A0A2S0KFJ1_9ACTN</name>
<gene>
    <name evidence="2" type="ORF">C6V83_09395</name>
</gene>
<dbReference type="Gene3D" id="3.40.50.720">
    <property type="entry name" value="NAD(P)-binding Rossmann-like Domain"/>
    <property type="match status" value="1"/>
</dbReference>
<dbReference type="Pfam" id="PF13460">
    <property type="entry name" value="NAD_binding_10"/>
    <property type="match status" value="1"/>
</dbReference>
<feature type="domain" description="NAD(P)-binding" evidence="1">
    <location>
        <begin position="8"/>
        <end position="205"/>
    </location>
</feature>
<proteinExistence type="predicted"/>
<dbReference type="InterPro" id="IPR051606">
    <property type="entry name" value="Polyketide_Oxido-like"/>
</dbReference>
<evidence type="ECO:0000313" key="2">
    <source>
        <dbReference type="EMBL" id="AVM00457.1"/>
    </source>
</evidence>
<dbReference type="GO" id="GO:0016646">
    <property type="term" value="F:oxidoreductase activity, acting on the CH-NH group of donors, NAD or NADP as acceptor"/>
    <property type="evidence" value="ECO:0007669"/>
    <property type="project" value="TreeGrafter"/>
</dbReference>